<comment type="caution">
    <text evidence="1">The sequence shown here is derived from an EMBL/GenBank/DDBJ whole genome shotgun (WGS) entry which is preliminary data.</text>
</comment>
<keyword evidence="2" id="KW-1185">Reference proteome</keyword>
<evidence type="ECO:0000313" key="2">
    <source>
        <dbReference type="Proteomes" id="UP000607311"/>
    </source>
</evidence>
<name>A0A9W5UVD3_9ACTN</name>
<dbReference type="Proteomes" id="UP000607311">
    <property type="component" value="Unassembled WGS sequence"/>
</dbReference>
<protein>
    <recommendedName>
        <fullName evidence="3">Cytochrome P450</fullName>
    </recommendedName>
</protein>
<dbReference type="SUPFAM" id="SSF48264">
    <property type="entry name" value="Cytochrome P450"/>
    <property type="match status" value="1"/>
</dbReference>
<dbReference type="RefSeq" id="WP_198413208.1">
    <property type="nucleotide sequence ID" value="NZ_BOPD01000053.1"/>
</dbReference>
<sequence length="220" mass="23147">MLEIRGRAAALAVLTDPTFVVPPVPPASTGVAWLRATVGRFSSGIEYERRRGLSVAILDAIPLEPLRHAGDSHPVAVLAPRLGVTRPVVQLIRDVAQAYQPGTGDESRADPAVHRLVALFGGRFDEPTAARIGVLVQACEATAVLIDRTRHRHVDEVLRDDPPVPATKRQATVTATVAGMTVEAGEVVRVPLAGDLAFGAGPRRCPGRAHALALVAGARG</sequence>
<dbReference type="EMBL" id="BOPD01000053">
    <property type="protein sequence ID" value="GIJ36539.1"/>
    <property type="molecule type" value="Genomic_DNA"/>
</dbReference>
<dbReference type="GO" id="GO:0020037">
    <property type="term" value="F:heme binding"/>
    <property type="evidence" value="ECO:0007669"/>
    <property type="project" value="InterPro"/>
</dbReference>
<gene>
    <name evidence="1" type="ORF">Vse01_56870</name>
</gene>
<dbReference type="AlphaFoldDB" id="A0A9W5UVD3"/>
<dbReference type="GO" id="GO:0016705">
    <property type="term" value="F:oxidoreductase activity, acting on paired donors, with incorporation or reduction of molecular oxygen"/>
    <property type="evidence" value="ECO:0007669"/>
    <property type="project" value="InterPro"/>
</dbReference>
<evidence type="ECO:0008006" key="3">
    <source>
        <dbReference type="Google" id="ProtNLM"/>
    </source>
</evidence>
<dbReference type="GO" id="GO:0005506">
    <property type="term" value="F:iron ion binding"/>
    <property type="evidence" value="ECO:0007669"/>
    <property type="project" value="InterPro"/>
</dbReference>
<proteinExistence type="predicted"/>
<dbReference type="Gene3D" id="1.10.630.10">
    <property type="entry name" value="Cytochrome P450"/>
    <property type="match status" value="1"/>
</dbReference>
<evidence type="ECO:0000313" key="1">
    <source>
        <dbReference type="EMBL" id="GIJ36539.1"/>
    </source>
</evidence>
<reference evidence="1" key="1">
    <citation type="submission" date="2021-01" db="EMBL/GenBank/DDBJ databases">
        <title>Whole genome shotgun sequence of Verrucosispora sediminis NBRC 107745.</title>
        <authorList>
            <person name="Komaki H."/>
            <person name="Tamura T."/>
        </authorList>
    </citation>
    <scope>NUCLEOTIDE SEQUENCE</scope>
    <source>
        <strain evidence="1">NBRC 107745</strain>
    </source>
</reference>
<organism evidence="1 2">
    <name type="scientific">Micromonospora sediminimaris</name>
    <dbReference type="NCBI Taxonomy" id="547162"/>
    <lineage>
        <taxon>Bacteria</taxon>
        <taxon>Bacillati</taxon>
        <taxon>Actinomycetota</taxon>
        <taxon>Actinomycetes</taxon>
        <taxon>Micromonosporales</taxon>
        <taxon>Micromonosporaceae</taxon>
        <taxon>Micromonospora</taxon>
    </lineage>
</organism>
<dbReference type="GO" id="GO:0004497">
    <property type="term" value="F:monooxygenase activity"/>
    <property type="evidence" value="ECO:0007669"/>
    <property type="project" value="InterPro"/>
</dbReference>
<dbReference type="InterPro" id="IPR036396">
    <property type="entry name" value="Cyt_P450_sf"/>
</dbReference>
<dbReference type="InterPro" id="IPR017972">
    <property type="entry name" value="Cyt_P450_CS"/>
</dbReference>
<dbReference type="PROSITE" id="PS00086">
    <property type="entry name" value="CYTOCHROME_P450"/>
    <property type="match status" value="1"/>
</dbReference>
<accession>A0A9W5UVD3</accession>